<dbReference type="AlphaFoldDB" id="K2GUB8"/>
<gene>
    <name evidence="2" type="primary">cutA</name>
    <name evidence="2" type="ORF">ACD_4C00114G0001</name>
</gene>
<dbReference type="InterPro" id="IPR011322">
    <property type="entry name" value="N-reg_PII-like_a/b"/>
</dbReference>
<comment type="similarity">
    <text evidence="1">Belongs to the CutA family.</text>
</comment>
<dbReference type="EMBL" id="AMFJ01000630">
    <property type="protein sequence ID" value="EKE26935.1"/>
    <property type="molecule type" value="Genomic_DNA"/>
</dbReference>
<dbReference type="InterPro" id="IPR015867">
    <property type="entry name" value="N-reg_PII/ATP_PRibTrfase_C"/>
</dbReference>
<evidence type="ECO:0000313" key="2">
    <source>
        <dbReference type="EMBL" id="EKE26935.1"/>
    </source>
</evidence>
<evidence type="ECO:0000256" key="1">
    <source>
        <dbReference type="ARBA" id="ARBA00010169"/>
    </source>
</evidence>
<dbReference type="Pfam" id="PF03091">
    <property type="entry name" value="CutA1"/>
    <property type="match status" value="1"/>
</dbReference>
<dbReference type="InterPro" id="IPR004323">
    <property type="entry name" value="Ion_tolerance_CutA"/>
</dbReference>
<name>K2GUB8_9BACT</name>
<dbReference type="GO" id="GO:0010038">
    <property type="term" value="P:response to metal ion"/>
    <property type="evidence" value="ECO:0007669"/>
    <property type="project" value="InterPro"/>
</dbReference>
<sequence>MSFIAVYVTHPSNEEAKKICDILLNKKLIACYNLFPVENAYWWNGNIENSSETVSILKTAKWNWGKLKNEIKVIHSYKIPCIMKIEVEANEEYESWINETII</sequence>
<organism evidence="2">
    <name type="scientific">uncultured bacterium</name>
    <name type="common">gcode 4</name>
    <dbReference type="NCBI Taxonomy" id="1234023"/>
    <lineage>
        <taxon>Bacteria</taxon>
        <taxon>environmental samples</taxon>
    </lineage>
</organism>
<protein>
    <submittedName>
        <fullName evidence="2">Periplasmic divalent cation tolerance protein (CutA)</fullName>
    </submittedName>
</protein>
<dbReference type="SUPFAM" id="SSF54913">
    <property type="entry name" value="GlnB-like"/>
    <property type="match status" value="1"/>
</dbReference>
<dbReference type="Gene3D" id="3.30.70.120">
    <property type="match status" value="1"/>
</dbReference>
<accession>K2GUB8</accession>
<reference evidence="2" key="1">
    <citation type="journal article" date="2012" name="Science">
        <title>Fermentation, hydrogen, and sulfur metabolism in multiple uncultivated bacterial phyla.</title>
        <authorList>
            <person name="Wrighton K.C."/>
            <person name="Thomas B.C."/>
            <person name="Sharon I."/>
            <person name="Miller C.S."/>
            <person name="Castelle C.J."/>
            <person name="VerBerkmoes N.C."/>
            <person name="Wilkins M.J."/>
            <person name="Hettich R.L."/>
            <person name="Lipton M.S."/>
            <person name="Williams K.H."/>
            <person name="Long P.E."/>
            <person name="Banfield J.F."/>
        </authorList>
    </citation>
    <scope>NUCLEOTIDE SEQUENCE [LARGE SCALE GENOMIC DNA]</scope>
</reference>
<dbReference type="PANTHER" id="PTHR23419">
    <property type="entry name" value="DIVALENT CATION TOLERANCE CUTA-RELATED"/>
    <property type="match status" value="1"/>
</dbReference>
<comment type="caution">
    <text evidence="2">The sequence shown here is derived from an EMBL/GenBank/DDBJ whole genome shotgun (WGS) entry which is preliminary data.</text>
</comment>
<dbReference type="GO" id="GO:0005507">
    <property type="term" value="F:copper ion binding"/>
    <property type="evidence" value="ECO:0007669"/>
    <property type="project" value="TreeGrafter"/>
</dbReference>
<proteinExistence type="inferred from homology"/>
<dbReference type="PANTHER" id="PTHR23419:SF8">
    <property type="entry name" value="FI09726P"/>
    <property type="match status" value="1"/>
</dbReference>